<dbReference type="STRING" id="37360.A0A0G4J3K4"/>
<reference evidence="12 14" key="2">
    <citation type="submission" date="2018-03" db="EMBL/GenBank/DDBJ databases">
        <authorList>
            <person name="Fogelqvist J."/>
        </authorList>
    </citation>
    <scope>NUCLEOTIDE SEQUENCE [LARGE SCALE GENOMIC DNA]</scope>
</reference>
<evidence type="ECO:0000256" key="6">
    <source>
        <dbReference type="ARBA" id="ARBA00022989"/>
    </source>
</evidence>
<feature type="transmembrane region" description="Helical" evidence="10">
    <location>
        <begin position="152"/>
        <end position="171"/>
    </location>
</feature>
<evidence type="ECO:0000256" key="2">
    <source>
        <dbReference type="ARBA" id="ARBA00009901"/>
    </source>
</evidence>
<dbReference type="OMA" id="FWAQFVF"/>
<keyword evidence="9" id="KW-0170">Cobalt</keyword>
<feature type="transmembrane region" description="Helical" evidence="10">
    <location>
        <begin position="380"/>
        <end position="401"/>
    </location>
</feature>
<dbReference type="EMBL" id="CDSF01000122">
    <property type="protein sequence ID" value="CEP02120.1"/>
    <property type="molecule type" value="Genomic_DNA"/>
</dbReference>
<keyword evidence="3" id="KW-0813">Transport</keyword>
<comment type="similarity">
    <text evidence="2">Belongs to the LIMR family. LMBRD1 subfamily.</text>
</comment>
<dbReference type="GO" id="GO:0072665">
    <property type="term" value="P:protein localization to vacuole"/>
    <property type="evidence" value="ECO:0007669"/>
    <property type="project" value="TreeGrafter"/>
</dbReference>
<evidence type="ECO:0000256" key="9">
    <source>
        <dbReference type="ARBA" id="ARBA00023285"/>
    </source>
</evidence>
<dbReference type="InterPro" id="IPR050854">
    <property type="entry name" value="LMBD1_LysCbl_Transport"/>
</dbReference>
<comment type="subcellular location">
    <subcellularLocation>
        <location evidence="1">Lysosome membrane</location>
        <topology evidence="1">Multi-pass membrane protein</topology>
    </subcellularLocation>
</comment>
<evidence type="ECO:0000256" key="1">
    <source>
        <dbReference type="ARBA" id="ARBA00004155"/>
    </source>
</evidence>
<dbReference type="AlphaFoldDB" id="A0A0G4J3K4"/>
<dbReference type="Pfam" id="PF04791">
    <property type="entry name" value="LMBR1"/>
    <property type="match status" value="1"/>
</dbReference>
<evidence type="ECO:0000256" key="7">
    <source>
        <dbReference type="ARBA" id="ARBA00023136"/>
    </source>
</evidence>
<keyword evidence="12" id="KW-0496">Mitochondrion</keyword>
<evidence type="ECO:0000256" key="5">
    <source>
        <dbReference type="ARBA" id="ARBA00022692"/>
    </source>
</evidence>
<feature type="transmembrane region" description="Helical" evidence="10">
    <location>
        <begin position="271"/>
        <end position="293"/>
    </location>
</feature>
<keyword evidence="5 10" id="KW-0812">Transmembrane</keyword>
<dbReference type="EMBL" id="OVEO01000001">
    <property type="protein sequence ID" value="SPQ93689.1"/>
    <property type="molecule type" value="Genomic_DNA"/>
</dbReference>
<dbReference type="Proteomes" id="UP000290189">
    <property type="component" value="Unassembled WGS sequence"/>
</dbReference>
<evidence type="ECO:0000313" key="13">
    <source>
        <dbReference type="Proteomes" id="UP000039324"/>
    </source>
</evidence>
<evidence type="ECO:0000313" key="14">
    <source>
        <dbReference type="Proteomes" id="UP000290189"/>
    </source>
</evidence>
<feature type="transmembrane region" description="Helical" evidence="10">
    <location>
        <begin position="119"/>
        <end position="140"/>
    </location>
</feature>
<sequence>MWFEVAIVGTPLVLLAGSVAFVVVYADRADKSALSSTVATFAIFLAMCTIFLLPFDLFTLGDRAGTLSGYHEGIKIAYLAFYCLLAAFAFFLLPFVYFFYEEEDGTGETFPQAVRACKYTVGVVIAIIAIVSLAYVVRLGKLDPSSSTVDDLLSFVVGAMLTVGLAGWVSYTAYGLAYLPLQALQVTAEAPDRSLSLTAGEEVEAELLRIHAQIEYLQARYMNQPSSAWSKEDRLELVKLEHRERQLAQQQDAVVREVERLPSAPSFLSRVMHGVIGVVYLLLSLLVATSLLLGTIDRGLNSTCGFSCGFQIDGPSLPDPIGLLLVLASSAFPADLICFAVLVGYLFLATLTGIIQLGVRILCIRLYAISPRRTKPNAMMMAIWLLLFLLVAINVQILVLAPQYATFGPQAIAGPDGESRPCRLHDWQDDVSSTRTPCALSELARFNKAVFANIPLIGTLTFVSNILLLIVMCCTSIWTLCVVRRRAHLRDIEGTDDLAEYLVS</sequence>
<name>A0A0G4J3K4_PLABS</name>
<evidence type="ECO:0000313" key="11">
    <source>
        <dbReference type="EMBL" id="CEP02120.1"/>
    </source>
</evidence>
<evidence type="ECO:0000256" key="10">
    <source>
        <dbReference type="SAM" id="Phobius"/>
    </source>
</evidence>
<keyword evidence="4" id="KW-0846">Cobalamin</keyword>
<feature type="transmembrane region" description="Helical" evidence="10">
    <location>
        <begin position="462"/>
        <end position="483"/>
    </location>
</feature>
<gene>
    <name evidence="11" type="ORF">PBRA_002385</name>
    <name evidence="12" type="ORF">PLBR_LOCUS904</name>
</gene>
<keyword evidence="8" id="KW-0458">Lysosome</keyword>
<dbReference type="Proteomes" id="UP000039324">
    <property type="component" value="Unassembled WGS sequence"/>
</dbReference>
<accession>A0A0G4J3K4</accession>
<evidence type="ECO:0008006" key="15">
    <source>
        <dbReference type="Google" id="ProtNLM"/>
    </source>
</evidence>
<dbReference type="PANTHER" id="PTHR16130">
    <property type="entry name" value="LYSOSOMAL COBALAMIN TRANSPORTER-RELATED"/>
    <property type="match status" value="1"/>
</dbReference>
<protein>
    <recommendedName>
        <fullName evidence="15">Lysosomal cobalamin transporter</fullName>
    </recommendedName>
</protein>
<feature type="transmembrane region" description="Helical" evidence="10">
    <location>
        <begin position="76"/>
        <end position="99"/>
    </location>
</feature>
<keyword evidence="13" id="KW-1185">Reference proteome</keyword>
<keyword evidence="7 10" id="KW-0472">Membrane</keyword>
<evidence type="ECO:0000313" key="12">
    <source>
        <dbReference type="EMBL" id="SPQ93689.1"/>
    </source>
</evidence>
<evidence type="ECO:0000256" key="8">
    <source>
        <dbReference type="ARBA" id="ARBA00023228"/>
    </source>
</evidence>
<evidence type="ECO:0000256" key="4">
    <source>
        <dbReference type="ARBA" id="ARBA00022628"/>
    </source>
</evidence>
<feature type="transmembrane region" description="Helical" evidence="10">
    <location>
        <begin position="36"/>
        <end position="55"/>
    </location>
</feature>
<organism evidence="11 13">
    <name type="scientific">Plasmodiophora brassicae</name>
    <name type="common">Clubroot disease agent</name>
    <dbReference type="NCBI Taxonomy" id="37360"/>
    <lineage>
        <taxon>Eukaryota</taxon>
        <taxon>Sar</taxon>
        <taxon>Rhizaria</taxon>
        <taxon>Endomyxa</taxon>
        <taxon>Phytomyxea</taxon>
        <taxon>Plasmodiophorida</taxon>
        <taxon>Plasmodiophoridae</taxon>
        <taxon>Plasmodiophora</taxon>
    </lineage>
</organism>
<geneLocation type="mitochondrion" evidence="12"/>
<reference evidence="11 13" key="1">
    <citation type="submission" date="2015-02" db="EMBL/GenBank/DDBJ databases">
        <authorList>
            <person name="Chooi Y.-H."/>
        </authorList>
    </citation>
    <scope>NUCLEOTIDE SEQUENCE [LARGE SCALE GENOMIC DNA]</scope>
    <source>
        <strain evidence="11">E3</strain>
    </source>
</reference>
<dbReference type="InterPro" id="IPR006876">
    <property type="entry name" value="LMBR1-like_membr_prot"/>
</dbReference>
<dbReference type="GO" id="GO:0031419">
    <property type="term" value="F:cobalamin binding"/>
    <property type="evidence" value="ECO:0007669"/>
    <property type="project" value="UniProtKB-KW"/>
</dbReference>
<feature type="transmembrane region" description="Helical" evidence="10">
    <location>
        <begin position="348"/>
        <end position="368"/>
    </location>
</feature>
<keyword evidence="6 10" id="KW-1133">Transmembrane helix</keyword>
<proteinExistence type="inferred from homology"/>
<dbReference type="GO" id="GO:0005765">
    <property type="term" value="C:lysosomal membrane"/>
    <property type="evidence" value="ECO:0007669"/>
    <property type="project" value="UniProtKB-SubCell"/>
</dbReference>
<dbReference type="PANTHER" id="PTHR16130:SF2">
    <property type="entry name" value="LYSOSOMAL COBALAMIN TRANSPORT ESCORT PROTEIN LMBD1"/>
    <property type="match status" value="1"/>
</dbReference>
<evidence type="ECO:0000256" key="3">
    <source>
        <dbReference type="ARBA" id="ARBA00022448"/>
    </source>
</evidence>
<dbReference type="OrthoDB" id="73273at2759"/>